<accession>A0A448WV97</accession>
<dbReference type="EMBL" id="CAAALY010049377">
    <property type="protein sequence ID" value="VEL21058.1"/>
    <property type="molecule type" value="Genomic_DNA"/>
</dbReference>
<keyword evidence="2" id="KW-1185">Reference proteome</keyword>
<dbReference type="AlphaFoldDB" id="A0A448WV97"/>
<evidence type="ECO:0000313" key="1">
    <source>
        <dbReference type="EMBL" id="VEL21058.1"/>
    </source>
</evidence>
<organism evidence="1 2">
    <name type="scientific">Protopolystoma xenopodis</name>
    <dbReference type="NCBI Taxonomy" id="117903"/>
    <lineage>
        <taxon>Eukaryota</taxon>
        <taxon>Metazoa</taxon>
        <taxon>Spiralia</taxon>
        <taxon>Lophotrochozoa</taxon>
        <taxon>Platyhelminthes</taxon>
        <taxon>Monogenea</taxon>
        <taxon>Polyopisthocotylea</taxon>
        <taxon>Polystomatidea</taxon>
        <taxon>Polystomatidae</taxon>
        <taxon>Protopolystoma</taxon>
    </lineage>
</organism>
<protein>
    <submittedName>
        <fullName evidence="1">Uncharacterized protein</fullName>
    </submittedName>
</protein>
<proteinExistence type="predicted"/>
<comment type="caution">
    <text evidence="1">The sequence shown here is derived from an EMBL/GenBank/DDBJ whole genome shotgun (WGS) entry which is preliminary data.</text>
</comment>
<reference evidence="1" key="1">
    <citation type="submission" date="2018-11" db="EMBL/GenBank/DDBJ databases">
        <authorList>
            <consortium name="Pathogen Informatics"/>
        </authorList>
    </citation>
    <scope>NUCLEOTIDE SEQUENCE</scope>
</reference>
<name>A0A448WV97_9PLAT</name>
<gene>
    <name evidence="1" type="ORF">PXEA_LOCUS14498</name>
</gene>
<evidence type="ECO:0000313" key="2">
    <source>
        <dbReference type="Proteomes" id="UP000784294"/>
    </source>
</evidence>
<sequence>MPLYSLLEGQSRIPVSLPSGGNTVSSSTYTVANSTPTKVSASATTTITATTPSILIPTPNNTCVPPILPSRSTLTSQDVVSVPLTKDSAIISFDSRGMLSKRSGSPPPSNQLLGREAKDLGVAKPLSLSEPVNDIPSRTLQIDVDMNKVAHALNSLATVANQSTKAGNNAVSLPSAPPQFGVFSVRIEELSEVIFFSKIEN</sequence>
<dbReference type="Proteomes" id="UP000784294">
    <property type="component" value="Unassembled WGS sequence"/>
</dbReference>